<sequence length="238" mass="27228">MREAHYFYVPNAAETDELPLDETIHAIRVLRLKPKDQIYLMDGVGSFYLAEVKMASSKHCLYKVKEVLKQNPSWKGQIHLAIAPTKDMGRMEWMVEKATEIGFNKISFLNSKFSERHVIKADRIERIVISAMKQSRKPWKPLISPIVDFKDFIKNEKAKNKFICHCYDEIPRKDFFANLDSNNDDIVVMIGPEGDFSIDEVKAALSLGYESVTLGKSRLRTETAGLNAVMMANLALRL</sequence>
<evidence type="ECO:0000259" key="12">
    <source>
        <dbReference type="Pfam" id="PF20260"/>
    </source>
</evidence>
<keyword evidence="14" id="KW-1185">Reference proteome</keyword>
<evidence type="ECO:0000313" key="13">
    <source>
        <dbReference type="EMBL" id="KXA33803.1"/>
    </source>
</evidence>
<organism evidence="13 14">
    <name type="scientific">Prevotella corporis</name>
    <dbReference type="NCBI Taxonomy" id="28128"/>
    <lineage>
        <taxon>Bacteria</taxon>
        <taxon>Pseudomonadati</taxon>
        <taxon>Bacteroidota</taxon>
        <taxon>Bacteroidia</taxon>
        <taxon>Bacteroidales</taxon>
        <taxon>Prevotellaceae</taxon>
        <taxon>Prevotella</taxon>
    </lineage>
</organism>
<dbReference type="PANTHER" id="PTHR30027">
    <property type="entry name" value="RIBOSOMAL RNA SMALL SUBUNIT METHYLTRANSFERASE E"/>
    <property type="match status" value="1"/>
</dbReference>
<dbReference type="SUPFAM" id="SSF75217">
    <property type="entry name" value="alpha/beta knot"/>
    <property type="match status" value="1"/>
</dbReference>
<dbReference type="InterPro" id="IPR046887">
    <property type="entry name" value="RsmE_PUA-like"/>
</dbReference>
<proteinExistence type="inferred from homology"/>
<evidence type="ECO:0000256" key="2">
    <source>
        <dbReference type="ARBA" id="ARBA00005528"/>
    </source>
</evidence>
<name>A0A133PWD6_9BACT</name>
<evidence type="ECO:0000256" key="5">
    <source>
        <dbReference type="ARBA" id="ARBA00022603"/>
    </source>
</evidence>
<dbReference type="Proteomes" id="UP000070533">
    <property type="component" value="Unassembled WGS sequence"/>
</dbReference>
<evidence type="ECO:0000256" key="1">
    <source>
        <dbReference type="ARBA" id="ARBA00004496"/>
    </source>
</evidence>
<dbReference type="GO" id="GO:0070475">
    <property type="term" value="P:rRNA base methylation"/>
    <property type="evidence" value="ECO:0007669"/>
    <property type="project" value="TreeGrafter"/>
</dbReference>
<feature type="domain" description="Ribosomal RNA small subunit methyltransferase E methyltransferase" evidence="11">
    <location>
        <begin position="75"/>
        <end position="230"/>
    </location>
</feature>
<comment type="caution">
    <text evidence="13">The sequence shown here is derived from an EMBL/GenBank/DDBJ whole genome shotgun (WGS) entry which is preliminary data.</text>
</comment>
<dbReference type="InterPro" id="IPR006700">
    <property type="entry name" value="RsmE"/>
</dbReference>
<dbReference type="Pfam" id="PF20260">
    <property type="entry name" value="PUA_4"/>
    <property type="match status" value="1"/>
</dbReference>
<comment type="catalytic activity">
    <reaction evidence="9 10">
        <text>uridine(1498) in 16S rRNA + S-adenosyl-L-methionine = N(3)-methyluridine(1498) in 16S rRNA + S-adenosyl-L-homocysteine + H(+)</text>
        <dbReference type="Rhea" id="RHEA:42920"/>
        <dbReference type="Rhea" id="RHEA-COMP:10283"/>
        <dbReference type="Rhea" id="RHEA-COMP:10284"/>
        <dbReference type="ChEBI" id="CHEBI:15378"/>
        <dbReference type="ChEBI" id="CHEBI:57856"/>
        <dbReference type="ChEBI" id="CHEBI:59789"/>
        <dbReference type="ChEBI" id="CHEBI:65315"/>
        <dbReference type="ChEBI" id="CHEBI:74502"/>
        <dbReference type="EC" id="2.1.1.193"/>
    </reaction>
</comment>
<keyword evidence="3 10" id="KW-0963">Cytoplasm</keyword>
<dbReference type="CDD" id="cd18084">
    <property type="entry name" value="RsmE-like"/>
    <property type="match status" value="1"/>
</dbReference>
<evidence type="ECO:0000256" key="4">
    <source>
        <dbReference type="ARBA" id="ARBA00022552"/>
    </source>
</evidence>
<dbReference type="Pfam" id="PF04452">
    <property type="entry name" value="Methyltrans_RNA"/>
    <property type="match status" value="1"/>
</dbReference>
<keyword evidence="5 10" id="KW-0489">Methyltransferase</keyword>
<dbReference type="PATRIC" id="fig|28128.5.peg.2366"/>
<keyword evidence="4 10" id="KW-0698">rRNA processing</keyword>
<evidence type="ECO:0000256" key="6">
    <source>
        <dbReference type="ARBA" id="ARBA00022679"/>
    </source>
</evidence>
<dbReference type="AlphaFoldDB" id="A0A133PWD6"/>
<evidence type="ECO:0000256" key="7">
    <source>
        <dbReference type="ARBA" id="ARBA00022691"/>
    </source>
</evidence>
<gene>
    <name evidence="13" type="ORF">HMPREF3226_02297</name>
</gene>
<comment type="subcellular location">
    <subcellularLocation>
        <location evidence="1 10">Cytoplasm</location>
    </subcellularLocation>
</comment>
<dbReference type="GO" id="GO:0070042">
    <property type="term" value="F:rRNA (uridine-N3-)-methyltransferase activity"/>
    <property type="evidence" value="ECO:0007669"/>
    <property type="project" value="TreeGrafter"/>
</dbReference>
<feature type="domain" description="Ribosomal RNA small subunit methyltransferase E PUA-like" evidence="12">
    <location>
        <begin position="25"/>
        <end position="61"/>
    </location>
</feature>
<dbReference type="RefSeq" id="WP_060941176.1">
    <property type="nucleotide sequence ID" value="NZ_JAIHUT010000036.1"/>
</dbReference>
<keyword evidence="7 10" id="KW-0949">S-adenosyl-L-methionine</keyword>
<dbReference type="EC" id="2.1.1.193" evidence="10"/>
<dbReference type="Gene3D" id="3.40.1280.10">
    <property type="match status" value="1"/>
</dbReference>
<dbReference type="PIRSF" id="PIRSF015601">
    <property type="entry name" value="MTase_slr0722"/>
    <property type="match status" value="1"/>
</dbReference>
<dbReference type="EMBL" id="LRQG01000215">
    <property type="protein sequence ID" value="KXA33803.1"/>
    <property type="molecule type" value="Genomic_DNA"/>
</dbReference>
<reference evidence="14" key="1">
    <citation type="submission" date="2016-01" db="EMBL/GenBank/DDBJ databases">
        <authorList>
            <person name="Mitreva M."/>
            <person name="Pepin K.H."/>
            <person name="Mihindukulasuriya K.A."/>
            <person name="Fulton R."/>
            <person name="Fronick C."/>
            <person name="O'Laughlin M."/>
            <person name="Miner T."/>
            <person name="Herter B."/>
            <person name="Rosa B.A."/>
            <person name="Cordes M."/>
            <person name="Tomlinson C."/>
            <person name="Wollam A."/>
            <person name="Palsikar V.B."/>
            <person name="Mardis E.R."/>
            <person name="Wilson R.K."/>
        </authorList>
    </citation>
    <scope>NUCLEOTIDE SEQUENCE [LARGE SCALE GENOMIC DNA]</scope>
    <source>
        <strain evidence="14">MJR7716</strain>
    </source>
</reference>
<dbReference type="SUPFAM" id="SSF88697">
    <property type="entry name" value="PUA domain-like"/>
    <property type="match status" value="1"/>
</dbReference>
<dbReference type="OrthoDB" id="9815641at2"/>
<dbReference type="InterPro" id="IPR046886">
    <property type="entry name" value="RsmE_MTase_dom"/>
</dbReference>
<comment type="similarity">
    <text evidence="2 10">Belongs to the RNA methyltransferase RsmE family.</text>
</comment>
<evidence type="ECO:0000256" key="8">
    <source>
        <dbReference type="ARBA" id="ARBA00025699"/>
    </source>
</evidence>
<dbReference type="InterPro" id="IPR029026">
    <property type="entry name" value="tRNA_m1G_MTases_N"/>
</dbReference>
<accession>A0A133PWD6</accession>
<protein>
    <recommendedName>
        <fullName evidence="10">Ribosomal RNA small subunit methyltransferase E</fullName>
        <ecNumber evidence="10">2.1.1.193</ecNumber>
    </recommendedName>
</protein>
<evidence type="ECO:0000259" key="11">
    <source>
        <dbReference type="Pfam" id="PF04452"/>
    </source>
</evidence>
<dbReference type="NCBIfam" id="TIGR00046">
    <property type="entry name" value="RsmE family RNA methyltransferase"/>
    <property type="match status" value="1"/>
</dbReference>
<dbReference type="InterPro" id="IPR029028">
    <property type="entry name" value="Alpha/beta_knot_MTases"/>
</dbReference>
<dbReference type="InterPro" id="IPR015947">
    <property type="entry name" value="PUA-like_sf"/>
</dbReference>
<evidence type="ECO:0000256" key="3">
    <source>
        <dbReference type="ARBA" id="ARBA00022490"/>
    </source>
</evidence>
<dbReference type="PANTHER" id="PTHR30027:SF3">
    <property type="entry name" value="16S RRNA (URACIL(1498)-N(3))-METHYLTRANSFERASE"/>
    <property type="match status" value="1"/>
</dbReference>
<keyword evidence="6 10" id="KW-0808">Transferase</keyword>
<dbReference type="Gene3D" id="2.40.240.20">
    <property type="entry name" value="Hypothetical PUA domain-like, domain 1"/>
    <property type="match status" value="1"/>
</dbReference>
<evidence type="ECO:0000256" key="10">
    <source>
        <dbReference type="PIRNR" id="PIRNR015601"/>
    </source>
</evidence>
<evidence type="ECO:0000256" key="9">
    <source>
        <dbReference type="ARBA" id="ARBA00047944"/>
    </source>
</evidence>
<dbReference type="GO" id="GO:0005737">
    <property type="term" value="C:cytoplasm"/>
    <property type="evidence" value="ECO:0007669"/>
    <property type="project" value="UniProtKB-SubCell"/>
</dbReference>
<comment type="function">
    <text evidence="8 10">Specifically methylates the N3 position of the uracil ring of uridine 1498 (m3U1498) in 16S rRNA. Acts on the fully assembled 30S ribosomal subunit.</text>
</comment>
<evidence type="ECO:0000313" key="14">
    <source>
        <dbReference type="Proteomes" id="UP000070533"/>
    </source>
</evidence>
<dbReference type="STRING" id="28128.HMPREF3226_02297"/>